<feature type="region of interest" description="Disordered" evidence="1">
    <location>
        <begin position="355"/>
        <end position="398"/>
    </location>
</feature>
<dbReference type="Proteomes" id="UP000013776">
    <property type="component" value="Unassembled WGS sequence"/>
</dbReference>
<feature type="region of interest" description="Disordered" evidence="1">
    <location>
        <begin position="1137"/>
        <end position="1156"/>
    </location>
</feature>
<feature type="compositionally biased region" description="Polar residues" evidence="1">
    <location>
        <begin position="1481"/>
        <end position="1507"/>
    </location>
</feature>
<keyword evidence="3" id="KW-1185">Reference proteome</keyword>
<gene>
    <name evidence="2" type="ORF">TAPDE_004962</name>
</gene>
<sequence length="1581" mass="162723">MASDATFAMATPLPLSDTGMNQEASSSSAVLPESLTVDAISLDYSSSFGFNVQAENTYQSGESRTRSIGESTTIVTMFVPVTSSSIALLPASSTSFNTAMETSLQMSASQAGSQSVDEDNSNGSAFSSTAGQLPSTASYLILTDAAGRAEETILLSTIPYSTTIESNFPDASPVAFGAGSIYTSSSIIEEPGLLPTLTTQSFDPTVVAAFDADHSSQQSETSDLSTDFALSPASLDSNSASDVSSTTSLAWSNLISGATTAETDDILIAQETATATFGSLSFMPSSDLASFSTYSTQQPESDVYADGATTVMTSASQTLTSEPADHSSGSGIEFELSSLTFSGITVPPVSMMPYRTSEQSELSLSTTSSPSSSTAAGQQESSVNSVDPTFPTSSSAWQTVSSDLSDTDLSTDGGPWSGVVQLSSLSFVPSTTVSGPVFMLITSTIIDDEPISTSTSQNDFLPTLEQTSLSAIPTTVDYTPLSYMGSAMGESYVMDEARPTLSTFVMPSYLFSDSAPTESMIGMSAASTALPLSATIDSSLQEEIMTSSTTIEFSISTTGSSVVDTQPASLTALAADLDESAIESSSTSFGVSSTLVGSLLLDSTETPTSSTSFDVSSTPVSILALDSTETPTSSTSFGVSSTPVSILALDSTETPTSSTSFDVSSTPVGSLSLDSSETPTSSTSSDISSTPVNSLSLDLTETPTSSTSFDVSSTPVGSLSLNSSEIPTSSANEKDATSVFAADTFATTVSQKTVFVISSTSEASPMSSFGASQAADNHVASTGYLLSTSSDSTTGIESVASKTSTITLSNGYTIAASEAQIVPSSTEADPSSTTITETHQKLQASLAQATYFSTWSSTLRSTTKETTAHATMSAALPIQTLQLQNTYLAPGNSTTSDEITLTDGTVKNRAGLILVNRVNTVSRFYTFTWVTASQLATDPEAYVVGLSSFDTTTSTMGVTGYTTISCLEDGQLIYGITSEPKPVCPNMAIVSIRAIPTLDSVLSDQSNLLGSSSVESTFIVAPDRTLSFTDTSKYSRSESAISNFDALPKTNSLIIDEIPATTTITYRDSLPSGLSQESNAPMTTSLPGFAASYIPASDDYMSQTYSSVVLLTTAIADTTQDPSSTRVTFVTASSTSLNSSPAESIAKSSKRSSTSSQMFNMDSSIHTGAPSAIVSQSSGRYWNVTLPSSGTAVSSTSDFPRQVSTTQATSLGVESSAGILPNQFISSRHDTTASVMTSRPDISVLPSSSTISALGARSSSARGANIDGVGSDVSSTHLDIDSTTRTTSLPTSTTRVLPTPFVTETETEMNTKVQSKSQSDQRAPIIATVVTTTVNVSSKTGVPAMTVPSKSPDTTNQTSVDGSNDDPADQETKNTAGMTTGGGISAQNAEATADPLSVATVPDNKDAPAAAASIQHDSQDTNGSTPVGTAADSGIEGVPADTEDENYEDPSIEATGSAQTGGPQVSTSSLPQSEDNHHVQSDQNSLPPLSNITSSRPADKVTGSTNTQTATGSLVVITSGFSTSQTSVNLAPSVPVPTSDRQSASALPSVGRATLPVGSGGTRSIHWASLTMACFVPILFL</sequence>
<feature type="compositionally biased region" description="Polar residues" evidence="1">
    <location>
        <begin position="653"/>
        <end position="669"/>
    </location>
</feature>
<accession>R4XFB9</accession>
<comment type="caution">
    <text evidence="2">The sequence shown here is derived from an EMBL/GenBank/DDBJ whole genome shotgun (WGS) entry which is preliminary data.</text>
</comment>
<feature type="compositionally biased region" description="Low complexity" evidence="1">
    <location>
        <begin position="1144"/>
        <end position="1156"/>
    </location>
</feature>
<evidence type="ECO:0000313" key="3">
    <source>
        <dbReference type="Proteomes" id="UP000013776"/>
    </source>
</evidence>
<feature type="compositionally biased region" description="Acidic residues" evidence="1">
    <location>
        <begin position="1441"/>
        <end position="1451"/>
    </location>
</feature>
<protein>
    <submittedName>
        <fullName evidence="2">Uncharacterized protein</fullName>
    </submittedName>
</protein>
<feature type="region of interest" description="Disordered" evidence="1">
    <location>
        <begin position="1399"/>
        <end position="1507"/>
    </location>
</feature>
<evidence type="ECO:0000313" key="2">
    <source>
        <dbReference type="EMBL" id="CCG84567.1"/>
    </source>
</evidence>
<feature type="region of interest" description="Disordered" evidence="1">
    <location>
        <begin position="653"/>
        <end position="714"/>
    </location>
</feature>
<feature type="compositionally biased region" description="Polar residues" evidence="1">
    <location>
        <begin position="692"/>
        <end position="714"/>
    </location>
</feature>
<feature type="compositionally biased region" description="Polar residues" evidence="1">
    <location>
        <begin position="1454"/>
        <end position="1473"/>
    </location>
</feature>
<organism evidence="2 3">
    <name type="scientific">Taphrina deformans (strain PYCC 5710 / ATCC 11124 / CBS 356.35 / IMI 108563 / JCM 9778 / NBRC 8474)</name>
    <name type="common">Peach leaf curl fungus</name>
    <name type="synonym">Lalaria deformans</name>
    <dbReference type="NCBI Taxonomy" id="1097556"/>
    <lineage>
        <taxon>Eukaryota</taxon>
        <taxon>Fungi</taxon>
        <taxon>Dikarya</taxon>
        <taxon>Ascomycota</taxon>
        <taxon>Taphrinomycotina</taxon>
        <taxon>Taphrinomycetes</taxon>
        <taxon>Taphrinales</taxon>
        <taxon>Taphrinaceae</taxon>
        <taxon>Taphrina</taxon>
    </lineage>
</organism>
<evidence type="ECO:0000256" key="1">
    <source>
        <dbReference type="SAM" id="MobiDB-lite"/>
    </source>
</evidence>
<reference evidence="2 3" key="1">
    <citation type="journal article" date="2013" name="MBio">
        <title>Genome sequencing of the plant pathogen Taphrina deformans, the causal agent of peach leaf curl.</title>
        <authorList>
            <person name="Cisse O.H."/>
            <person name="Almeida J.M.G.C.F."/>
            <person name="Fonseca A."/>
            <person name="Kumar A.A."/>
            <person name="Salojaervi J."/>
            <person name="Overmyer K."/>
            <person name="Hauser P.M."/>
            <person name="Pagni M."/>
        </authorList>
    </citation>
    <scope>NUCLEOTIDE SEQUENCE [LARGE SCALE GENOMIC DNA]</scope>
    <source>
        <strain evidence="3">PYCC 5710 / ATCC 11124 / CBS 356.35 / IMI 108563 / JCM 9778 / NBRC 8474</strain>
    </source>
</reference>
<feature type="region of interest" description="Disordered" evidence="1">
    <location>
        <begin position="1336"/>
        <end position="1386"/>
    </location>
</feature>
<dbReference type="VEuPathDB" id="FungiDB:TAPDE_004962"/>
<feature type="compositionally biased region" description="Polar residues" evidence="1">
    <location>
        <begin position="375"/>
        <end position="398"/>
    </location>
</feature>
<feature type="region of interest" description="Disordered" evidence="1">
    <location>
        <begin position="107"/>
        <end position="130"/>
    </location>
</feature>
<feature type="compositionally biased region" description="Low complexity" evidence="1">
    <location>
        <begin position="356"/>
        <end position="374"/>
    </location>
</feature>
<feature type="compositionally biased region" description="Low complexity" evidence="1">
    <location>
        <begin position="670"/>
        <end position="691"/>
    </location>
</feature>
<proteinExistence type="predicted"/>
<dbReference type="STRING" id="1097556.R4XFB9"/>
<name>R4XFB9_TAPDE</name>
<dbReference type="EMBL" id="CAHR02000262">
    <property type="protein sequence ID" value="CCG84567.1"/>
    <property type="molecule type" value="Genomic_DNA"/>
</dbReference>
<feature type="compositionally biased region" description="Polar residues" evidence="1">
    <location>
        <begin position="1348"/>
        <end position="1362"/>
    </location>
</feature>